<evidence type="ECO:0000313" key="3">
    <source>
        <dbReference type="Proteomes" id="UP000188342"/>
    </source>
</evidence>
<keyword evidence="1" id="KW-1133">Transmembrane helix</keyword>
<protein>
    <submittedName>
        <fullName evidence="2">Uncharacterized protein</fullName>
    </submittedName>
</protein>
<keyword evidence="3" id="KW-1185">Reference proteome</keyword>
<feature type="transmembrane region" description="Helical" evidence="1">
    <location>
        <begin position="54"/>
        <end position="72"/>
    </location>
</feature>
<organism evidence="2 3">
    <name type="scientific">Luteococcus japonicus LSP_Lj1</name>
    <dbReference type="NCBI Taxonomy" id="1255658"/>
    <lineage>
        <taxon>Bacteria</taxon>
        <taxon>Bacillati</taxon>
        <taxon>Actinomycetota</taxon>
        <taxon>Actinomycetes</taxon>
        <taxon>Propionibacteriales</taxon>
        <taxon>Propionibacteriaceae</taxon>
        <taxon>Luteococcus</taxon>
    </lineage>
</organism>
<dbReference type="STRING" id="1255658.FM114_07530"/>
<reference evidence="2 3" key="1">
    <citation type="submission" date="2017-02" db="EMBL/GenBank/DDBJ databases">
        <authorList>
            <person name="Peterson S.W."/>
        </authorList>
    </citation>
    <scope>NUCLEOTIDE SEQUENCE [LARGE SCALE GENOMIC DNA]</scope>
    <source>
        <strain evidence="2 3">LSP_Lj1</strain>
    </source>
</reference>
<gene>
    <name evidence="2" type="ORF">FM114_07530</name>
</gene>
<sequence>MQKHLDAIKRSNHVDLSGGALREGKYLLLTLGLLAFVTISLFTEESRFKQGGLVLLGLLVLLLVYAAAWNLATVRHAIRIRPDGIAERDQPVIPWRMLAQAQAGRDTDGAYDMRVLLILTSEGHD</sequence>
<proteinExistence type="predicted"/>
<dbReference type="AlphaFoldDB" id="A0A1R4JHE1"/>
<accession>A0A1R4JHE1</accession>
<keyword evidence="1" id="KW-0472">Membrane</keyword>
<keyword evidence="1" id="KW-0812">Transmembrane</keyword>
<dbReference type="EMBL" id="FUKQ01000031">
    <property type="protein sequence ID" value="SJN31412.1"/>
    <property type="molecule type" value="Genomic_DNA"/>
</dbReference>
<evidence type="ECO:0000313" key="2">
    <source>
        <dbReference type="EMBL" id="SJN31412.1"/>
    </source>
</evidence>
<name>A0A1R4JHE1_9ACTN</name>
<dbReference type="Proteomes" id="UP000188342">
    <property type="component" value="Unassembled WGS sequence"/>
</dbReference>
<evidence type="ECO:0000256" key="1">
    <source>
        <dbReference type="SAM" id="Phobius"/>
    </source>
</evidence>
<feature type="transmembrane region" description="Helical" evidence="1">
    <location>
        <begin position="26"/>
        <end position="42"/>
    </location>
</feature>